<name>A0A401YR42_9ACTN</name>
<dbReference type="Proteomes" id="UP000286931">
    <property type="component" value="Unassembled WGS sequence"/>
</dbReference>
<dbReference type="SUPFAM" id="SSF56973">
    <property type="entry name" value="Aerolisin/ETX pore-forming domain"/>
    <property type="match status" value="1"/>
</dbReference>
<dbReference type="RefSeq" id="WP_126639087.1">
    <property type="nucleotide sequence ID" value="NZ_BIFH01000022.1"/>
</dbReference>
<organism evidence="1 2">
    <name type="scientific">Embleya hyalina</name>
    <dbReference type="NCBI Taxonomy" id="516124"/>
    <lineage>
        <taxon>Bacteria</taxon>
        <taxon>Bacillati</taxon>
        <taxon>Actinomycetota</taxon>
        <taxon>Actinomycetes</taxon>
        <taxon>Kitasatosporales</taxon>
        <taxon>Streptomycetaceae</taxon>
        <taxon>Embleya</taxon>
    </lineage>
</organism>
<comment type="caution">
    <text evidence="1">The sequence shown here is derived from an EMBL/GenBank/DDBJ whole genome shotgun (WGS) entry which is preliminary data.</text>
</comment>
<evidence type="ECO:0000313" key="2">
    <source>
        <dbReference type="Proteomes" id="UP000286931"/>
    </source>
</evidence>
<dbReference type="AlphaFoldDB" id="A0A401YR42"/>
<gene>
    <name evidence="1" type="ORF">EHYA_04765</name>
</gene>
<proteinExistence type="predicted"/>
<protein>
    <submittedName>
        <fullName evidence="1">Uncharacterized protein</fullName>
    </submittedName>
</protein>
<keyword evidence="2" id="KW-1185">Reference proteome</keyword>
<sequence>MVAENGGRSVFYDNPGYEIPTFVAGEGAPKGAEIEAVSDGGAIGSELALPPYLDALREAVTKDSGFREITRDNVACMAPYTGSDEIEIGPGSRPDHSRVDRVFADWILARRRLPYALIGHYGDVETISNPYPLAFAGKLTRHYLHQVSTHTVKGAMSCTYSVSESVSRTDSETSGWSVGGTVGVQVGQQSTVQGSSDFNFSVSHSETESTSWTQGTDESSELTVEAAKWGRIDIYGAGGVYDGFVFVDVGSAHQSGGAYYPLPPLTVARNGNSSYKRFVALCVTGFFVKSPNAPHPTVWIPRIWDDGTQAPTTDFPYTEISHNP</sequence>
<reference evidence="1 2" key="1">
    <citation type="submission" date="2018-12" db="EMBL/GenBank/DDBJ databases">
        <title>Draft genome sequence of Embleya hyalina NBRC 13850T.</title>
        <authorList>
            <person name="Komaki H."/>
            <person name="Hosoyama A."/>
            <person name="Kimura A."/>
            <person name="Ichikawa N."/>
            <person name="Tamura T."/>
        </authorList>
    </citation>
    <scope>NUCLEOTIDE SEQUENCE [LARGE SCALE GENOMIC DNA]</scope>
    <source>
        <strain evidence="1 2">NBRC 13850</strain>
    </source>
</reference>
<dbReference type="EMBL" id="BIFH01000022">
    <property type="protein sequence ID" value="GCD97078.1"/>
    <property type="molecule type" value="Genomic_DNA"/>
</dbReference>
<evidence type="ECO:0000313" key="1">
    <source>
        <dbReference type="EMBL" id="GCD97078.1"/>
    </source>
</evidence>
<accession>A0A401YR42</accession>